<feature type="region of interest" description="Disordered" evidence="1">
    <location>
        <begin position="1"/>
        <end position="28"/>
    </location>
</feature>
<reference evidence="2" key="1">
    <citation type="submission" date="2022-12" db="EMBL/GenBank/DDBJ databases">
        <authorList>
            <person name="Petersen C."/>
        </authorList>
    </citation>
    <scope>NUCLEOTIDE SEQUENCE</scope>
    <source>
        <strain evidence="2">IBT 35673</strain>
    </source>
</reference>
<evidence type="ECO:0000313" key="2">
    <source>
        <dbReference type="EMBL" id="KAJ5339002.1"/>
    </source>
</evidence>
<comment type="caution">
    <text evidence="2">The sequence shown here is derived from an EMBL/GenBank/DDBJ whole genome shotgun (WGS) entry which is preliminary data.</text>
</comment>
<gene>
    <name evidence="2" type="ORF">N7452_005730</name>
</gene>
<dbReference type="EMBL" id="JAPZBQ010000003">
    <property type="protein sequence ID" value="KAJ5339002.1"/>
    <property type="molecule type" value="Genomic_DNA"/>
</dbReference>
<feature type="compositionally biased region" description="Polar residues" evidence="1">
    <location>
        <begin position="1"/>
        <end position="25"/>
    </location>
</feature>
<evidence type="ECO:0000313" key="3">
    <source>
        <dbReference type="Proteomes" id="UP001147695"/>
    </source>
</evidence>
<accession>A0A9W9QJ66</accession>
<dbReference type="AlphaFoldDB" id="A0A9W9QJ66"/>
<protein>
    <submittedName>
        <fullName evidence="2">Uncharacterized protein</fullName>
    </submittedName>
</protein>
<sequence length="220" mass="24996">MSSCPMQRSLPSPRSPHTSSQTQMVRSHLTATEKALRAFVYRERGTRSPLAQNEKRETRLGSLEDEIWSSFSFCKPTWGGIGAFLGVGPHESSRNPVIDVFASNHTLSFVSVGKPVINTVEDVKRDFYQNFEHMVREKLSNGPFTTTRIDVPKEQTLPVENCVYRLTWPGKSNQIHEKSAMIGLFREPGSIKVSQWDVPMDEWNQPVDESTRDLQRSISK</sequence>
<evidence type="ECO:0000256" key="1">
    <source>
        <dbReference type="SAM" id="MobiDB-lite"/>
    </source>
</evidence>
<name>A0A9W9QJ66_PENBR</name>
<reference evidence="2" key="2">
    <citation type="journal article" date="2023" name="IMA Fungus">
        <title>Comparative genomic study of the Penicillium genus elucidates a diverse pangenome and 15 lateral gene transfer events.</title>
        <authorList>
            <person name="Petersen C."/>
            <person name="Sorensen T."/>
            <person name="Nielsen M.R."/>
            <person name="Sondergaard T.E."/>
            <person name="Sorensen J.L."/>
            <person name="Fitzpatrick D.A."/>
            <person name="Frisvad J.C."/>
            <person name="Nielsen K.L."/>
        </authorList>
    </citation>
    <scope>NUCLEOTIDE SEQUENCE</scope>
    <source>
        <strain evidence="2">IBT 35673</strain>
    </source>
</reference>
<dbReference type="Proteomes" id="UP001147695">
    <property type="component" value="Unassembled WGS sequence"/>
</dbReference>
<proteinExistence type="predicted"/>
<organism evidence="2 3">
    <name type="scientific">Penicillium brevicompactum</name>
    <dbReference type="NCBI Taxonomy" id="5074"/>
    <lineage>
        <taxon>Eukaryota</taxon>
        <taxon>Fungi</taxon>
        <taxon>Dikarya</taxon>
        <taxon>Ascomycota</taxon>
        <taxon>Pezizomycotina</taxon>
        <taxon>Eurotiomycetes</taxon>
        <taxon>Eurotiomycetidae</taxon>
        <taxon>Eurotiales</taxon>
        <taxon>Aspergillaceae</taxon>
        <taxon>Penicillium</taxon>
    </lineage>
</organism>